<dbReference type="EMBL" id="JAAFYZ010000047">
    <property type="protein sequence ID" value="MBS2548378.1"/>
    <property type="molecule type" value="Genomic_DNA"/>
</dbReference>
<dbReference type="SUPFAM" id="SSF49842">
    <property type="entry name" value="TNF-like"/>
    <property type="match status" value="1"/>
</dbReference>
<reference evidence="1 2" key="1">
    <citation type="submission" date="2020-02" db="EMBL/GenBank/DDBJ databases">
        <title>Acidophilic actinobacteria isolated from forest soil.</title>
        <authorList>
            <person name="Golinska P."/>
        </authorList>
    </citation>
    <scope>NUCLEOTIDE SEQUENCE [LARGE SCALE GENOMIC DNA]</scope>
    <source>
        <strain evidence="1 2">NL8</strain>
    </source>
</reference>
<organism evidence="1 2">
    <name type="scientific">Catenulispora pinistramenti</name>
    <dbReference type="NCBI Taxonomy" id="2705254"/>
    <lineage>
        <taxon>Bacteria</taxon>
        <taxon>Bacillati</taxon>
        <taxon>Actinomycetota</taxon>
        <taxon>Actinomycetes</taxon>
        <taxon>Catenulisporales</taxon>
        <taxon>Catenulisporaceae</taxon>
        <taxon>Catenulispora</taxon>
    </lineage>
</organism>
<name>A0ABS5KQQ5_9ACTN</name>
<proteinExistence type="predicted"/>
<keyword evidence="2" id="KW-1185">Reference proteome</keyword>
<comment type="caution">
    <text evidence="1">The sequence shown here is derived from an EMBL/GenBank/DDBJ whole genome shotgun (WGS) entry which is preliminary data.</text>
</comment>
<protein>
    <recommendedName>
        <fullName evidence="3">C1q domain-containing protein</fullName>
    </recommendedName>
</protein>
<evidence type="ECO:0008006" key="3">
    <source>
        <dbReference type="Google" id="ProtNLM"/>
    </source>
</evidence>
<evidence type="ECO:0000313" key="2">
    <source>
        <dbReference type="Proteomes" id="UP000730482"/>
    </source>
</evidence>
<gene>
    <name evidence="1" type="ORF">KGQ19_16045</name>
</gene>
<accession>A0ABS5KQQ5</accession>
<dbReference type="Gene3D" id="2.60.120.40">
    <property type="match status" value="1"/>
</dbReference>
<evidence type="ECO:0000313" key="1">
    <source>
        <dbReference type="EMBL" id="MBS2548378.1"/>
    </source>
</evidence>
<dbReference type="InterPro" id="IPR008983">
    <property type="entry name" value="Tumour_necrosis_fac-like_dom"/>
</dbReference>
<sequence length="174" mass="18136">MVTPPATATAYSNAVFTSNMWDTGPAALASWMSDPPRAMLAQTVTQSIQDNANTAVAFDQVVYDNYQGRNAAGDTWIAPAAGVYLVSAVSNLAWTGAAGAFIGNTLAVVGKGTWAAYEIPSTPSPVRFQLCLSALIPVVAGDGVQLRIYQNSGAAQPTGFITTGCRMSARWIGL</sequence>
<dbReference type="RefSeq" id="WP_212009965.1">
    <property type="nucleotide sequence ID" value="NZ_JAAFYZ010000047.1"/>
</dbReference>
<dbReference type="Proteomes" id="UP000730482">
    <property type="component" value="Unassembled WGS sequence"/>
</dbReference>